<sequence length="171" mass="19921">MITLLRNLTTIIHPHGGFDTLPTASETTPGADLARIKYYRNYLAHLDDGKVESTVFNTAWNIIPEIRWTAYEGECDLLRTKILDQTNREIMMDIKRSNDEIKELKESFASLKRSHDELQVDHAEMTKEVKRLKTLQDDTVPWNIRVKKSNIKWLLKILIGKMLSRKIELKS</sequence>
<dbReference type="Proteomes" id="UP000683360">
    <property type="component" value="Unassembled WGS sequence"/>
</dbReference>
<accession>A0A8S3UWB1</accession>
<comment type="caution">
    <text evidence="3">The sequence shown here is derived from an EMBL/GenBank/DDBJ whole genome shotgun (WGS) entry which is preliminary data.</text>
</comment>
<dbReference type="EMBL" id="CAJPWZ010002888">
    <property type="protein sequence ID" value="CAG2247006.1"/>
    <property type="molecule type" value="Genomic_DNA"/>
</dbReference>
<dbReference type="AlphaFoldDB" id="A0A8S3UWB1"/>
<evidence type="ECO:0000313" key="4">
    <source>
        <dbReference type="Proteomes" id="UP000683360"/>
    </source>
</evidence>
<organism evidence="3 4">
    <name type="scientific">Mytilus edulis</name>
    <name type="common">Blue mussel</name>
    <dbReference type="NCBI Taxonomy" id="6550"/>
    <lineage>
        <taxon>Eukaryota</taxon>
        <taxon>Metazoa</taxon>
        <taxon>Spiralia</taxon>
        <taxon>Lophotrochozoa</taxon>
        <taxon>Mollusca</taxon>
        <taxon>Bivalvia</taxon>
        <taxon>Autobranchia</taxon>
        <taxon>Pteriomorphia</taxon>
        <taxon>Mytilida</taxon>
        <taxon>Mytiloidea</taxon>
        <taxon>Mytilidae</taxon>
        <taxon>Mytilinae</taxon>
        <taxon>Mytilus</taxon>
    </lineage>
</organism>
<proteinExistence type="predicted"/>
<name>A0A8S3UWB1_MYTED</name>
<evidence type="ECO:0000256" key="1">
    <source>
        <dbReference type="SAM" id="Coils"/>
    </source>
</evidence>
<protein>
    <recommendedName>
        <fullName evidence="2">DZIP3-like HEPN domain-containing protein</fullName>
    </recommendedName>
</protein>
<evidence type="ECO:0000259" key="2">
    <source>
        <dbReference type="Pfam" id="PF18738"/>
    </source>
</evidence>
<evidence type="ECO:0000313" key="3">
    <source>
        <dbReference type="EMBL" id="CAG2247006.1"/>
    </source>
</evidence>
<keyword evidence="4" id="KW-1185">Reference proteome</keyword>
<dbReference type="Pfam" id="PF18738">
    <property type="entry name" value="HEPN_DZIP3"/>
    <property type="match status" value="1"/>
</dbReference>
<dbReference type="InterPro" id="IPR041249">
    <property type="entry name" value="HEPN_DZIP3"/>
</dbReference>
<feature type="coiled-coil region" evidence="1">
    <location>
        <begin position="87"/>
        <end position="135"/>
    </location>
</feature>
<dbReference type="OrthoDB" id="8062037at2759"/>
<reference evidence="3" key="1">
    <citation type="submission" date="2021-03" db="EMBL/GenBank/DDBJ databases">
        <authorList>
            <person name="Bekaert M."/>
        </authorList>
    </citation>
    <scope>NUCLEOTIDE SEQUENCE</scope>
</reference>
<feature type="domain" description="DZIP3-like HEPN" evidence="2">
    <location>
        <begin position="2"/>
        <end position="84"/>
    </location>
</feature>
<keyword evidence="1" id="KW-0175">Coiled coil</keyword>
<gene>
    <name evidence="3" type="ORF">MEDL_58945</name>
</gene>